<evidence type="ECO:0000313" key="1">
    <source>
        <dbReference type="EMBL" id="SVA14675.1"/>
    </source>
</evidence>
<proteinExistence type="predicted"/>
<organism evidence="1">
    <name type="scientific">marine metagenome</name>
    <dbReference type="NCBI Taxonomy" id="408172"/>
    <lineage>
        <taxon>unclassified sequences</taxon>
        <taxon>metagenomes</taxon>
        <taxon>ecological metagenomes</taxon>
    </lineage>
</organism>
<name>A0A381TEV9_9ZZZZ</name>
<dbReference type="EMBL" id="UINC01004487">
    <property type="protein sequence ID" value="SVA14675.1"/>
    <property type="molecule type" value="Genomic_DNA"/>
</dbReference>
<dbReference type="AlphaFoldDB" id="A0A381TEV9"/>
<reference evidence="1" key="1">
    <citation type="submission" date="2018-05" db="EMBL/GenBank/DDBJ databases">
        <authorList>
            <person name="Lanie J.A."/>
            <person name="Ng W.-L."/>
            <person name="Kazmierczak K.M."/>
            <person name="Andrzejewski T.M."/>
            <person name="Davidsen T.M."/>
            <person name="Wayne K.J."/>
            <person name="Tettelin H."/>
            <person name="Glass J.I."/>
            <person name="Rusch D."/>
            <person name="Podicherti R."/>
            <person name="Tsui H.-C.T."/>
            <person name="Winkler M.E."/>
        </authorList>
    </citation>
    <scope>NUCLEOTIDE SEQUENCE</scope>
</reference>
<gene>
    <name evidence="1" type="ORF">METZ01_LOCUS67529</name>
</gene>
<accession>A0A381TEV9</accession>
<protein>
    <submittedName>
        <fullName evidence="1">Uncharacterized protein</fullName>
    </submittedName>
</protein>
<sequence length="47" mass="5313">MANSMVCNGAILFTCGRGLTTTRFATLRLQEYCIFFDGKRGFLFIDI</sequence>